<protein>
    <submittedName>
        <fullName evidence="6">Predicted ATPase</fullName>
    </submittedName>
</protein>
<dbReference type="InterPro" id="IPR001867">
    <property type="entry name" value="OmpR/PhoB-type_DNA-bd"/>
</dbReference>
<dbReference type="Pfam" id="PF25872">
    <property type="entry name" value="HTH_77"/>
    <property type="match status" value="1"/>
</dbReference>
<dbReference type="InterPro" id="IPR027417">
    <property type="entry name" value="P-loop_NTPase"/>
</dbReference>
<dbReference type="PROSITE" id="PS51755">
    <property type="entry name" value="OMPR_PHOB"/>
    <property type="match status" value="1"/>
</dbReference>
<dbReference type="Gene3D" id="1.10.10.10">
    <property type="entry name" value="Winged helix-like DNA-binding domain superfamily/Winged helix DNA-binding domain"/>
    <property type="match status" value="1"/>
</dbReference>
<evidence type="ECO:0000256" key="2">
    <source>
        <dbReference type="ARBA" id="ARBA00023125"/>
    </source>
</evidence>
<dbReference type="SUPFAM" id="SSF46894">
    <property type="entry name" value="C-terminal effector domain of the bipartite response regulators"/>
    <property type="match status" value="1"/>
</dbReference>
<feature type="domain" description="OmpR/PhoB-type" evidence="5">
    <location>
        <begin position="1"/>
        <end position="95"/>
    </location>
</feature>
<feature type="region of interest" description="Disordered" evidence="4">
    <location>
        <begin position="261"/>
        <end position="283"/>
    </location>
</feature>
<evidence type="ECO:0000256" key="1">
    <source>
        <dbReference type="ARBA" id="ARBA00005820"/>
    </source>
</evidence>
<dbReference type="CDD" id="cd15831">
    <property type="entry name" value="BTAD"/>
    <property type="match status" value="1"/>
</dbReference>
<dbReference type="PRINTS" id="PR00364">
    <property type="entry name" value="DISEASERSIST"/>
</dbReference>
<evidence type="ECO:0000259" key="5">
    <source>
        <dbReference type="PROSITE" id="PS51755"/>
    </source>
</evidence>
<dbReference type="SMART" id="SM01043">
    <property type="entry name" value="BTAD"/>
    <property type="match status" value="1"/>
</dbReference>
<dbReference type="GO" id="GO:0006355">
    <property type="term" value="P:regulation of DNA-templated transcription"/>
    <property type="evidence" value="ECO:0007669"/>
    <property type="project" value="InterPro"/>
</dbReference>
<dbReference type="SUPFAM" id="SSF48452">
    <property type="entry name" value="TPR-like"/>
    <property type="match status" value="2"/>
</dbReference>
<dbReference type="InterPro" id="IPR019734">
    <property type="entry name" value="TPR_rpt"/>
</dbReference>
<dbReference type="InterPro" id="IPR058852">
    <property type="entry name" value="HTH_77"/>
</dbReference>
<keyword evidence="2 3" id="KW-0238">DNA-binding</keyword>
<dbReference type="SUPFAM" id="SSF52540">
    <property type="entry name" value="P-loop containing nucleoside triphosphate hydrolases"/>
    <property type="match status" value="1"/>
</dbReference>
<dbReference type="EMBL" id="LT607411">
    <property type="protein sequence ID" value="SCF09429.1"/>
    <property type="molecule type" value="Genomic_DNA"/>
</dbReference>
<organism evidence="6 7">
    <name type="scientific">Micromonospora viridifaciens</name>
    <dbReference type="NCBI Taxonomy" id="1881"/>
    <lineage>
        <taxon>Bacteria</taxon>
        <taxon>Bacillati</taxon>
        <taxon>Actinomycetota</taxon>
        <taxon>Actinomycetes</taxon>
        <taxon>Micromonosporales</taxon>
        <taxon>Micromonosporaceae</taxon>
        <taxon>Micromonospora</taxon>
    </lineage>
</organism>
<feature type="DNA-binding region" description="OmpR/PhoB-type" evidence="3">
    <location>
        <begin position="1"/>
        <end position="95"/>
    </location>
</feature>
<dbReference type="InterPro" id="IPR036388">
    <property type="entry name" value="WH-like_DNA-bd_sf"/>
</dbReference>
<dbReference type="InterPro" id="IPR005158">
    <property type="entry name" value="BTAD"/>
</dbReference>
<dbReference type="InterPro" id="IPR011990">
    <property type="entry name" value="TPR-like_helical_dom_sf"/>
</dbReference>
<dbReference type="RefSeq" id="WP_089010038.1">
    <property type="nucleotide sequence ID" value="NZ_LT607411.1"/>
</dbReference>
<dbReference type="AlphaFoldDB" id="A0A1C4XLM8"/>
<dbReference type="Pfam" id="PF13424">
    <property type="entry name" value="TPR_12"/>
    <property type="match status" value="1"/>
</dbReference>
<accession>A0A1C4XLM8</accession>
<name>A0A1C4XLM8_MICVI</name>
<dbReference type="PANTHER" id="PTHR47691:SF3">
    <property type="entry name" value="HTH-TYPE TRANSCRIPTIONAL REGULATOR RV0890C-RELATED"/>
    <property type="match status" value="1"/>
</dbReference>
<evidence type="ECO:0000313" key="7">
    <source>
        <dbReference type="Proteomes" id="UP000198242"/>
    </source>
</evidence>
<dbReference type="InterPro" id="IPR016032">
    <property type="entry name" value="Sig_transdc_resp-reg_C-effctor"/>
</dbReference>
<dbReference type="SMART" id="SM00862">
    <property type="entry name" value="Trans_reg_C"/>
    <property type="match status" value="1"/>
</dbReference>
<evidence type="ECO:0000256" key="3">
    <source>
        <dbReference type="PROSITE-ProRule" id="PRU01091"/>
    </source>
</evidence>
<dbReference type="Pfam" id="PF03704">
    <property type="entry name" value="BTAD"/>
    <property type="match status" value="1"/>
</dbReference>
<comment type="similarity">
    <text evidence="1">Belongs to the AfsR/DnrI/RedD regulatory family.</text>
</comment>
<dbReference type="Gene3D" id="1.25.40.10">
    <property type="entry name" value="Tetratricopeptide repeat domain"/>
    <property type="match status" value="2"/>
</dbReference>
<dbReference type="OrthoDB" id="33864at2"/>
<dbReference type="Pfam" id="PF00486">
    <property type="entry name" value="Trans_reg_C"/>
    <property type="match status" value="1"/>
</dbReference>
<dbReference type="GO" id="GO:0003677">
    <property type="term" value="F:DNA binding"/>
    <property type="evidence" value="ECO:0007669"/>
    <property type="project" value="UniProtKB-UniRule"/>
</dbReference>
<dbReference type="GO" id="GO:0000160">
    <property type="term" value="P:phosphorelay signal transduction system"/>
    <property type="evidence" value="ECO:0007669"/>
    <property type="project" value="InterPro"/>
</dbReference>
<keyword evidence="7" id="KW-1185">Reference proteome</keyword>
<sequence length="1077" mass="113547">MRFGILGATEVYPVDGQRFAVGGPRLRALLVLLLLDAGRVVPAGRLIDGLYGDDPPARAANALQSQVSRLRQALSGPAGRPAPVEFHPAGYRLAIDPDDVDLHRFTGLAGAGQAALAAGDRPRAVELLREALGLWRGEPLADVRDAPFAPAWVARLRERRLAAIEDRIEAELGLATDGRAAGAGRSPSAAEPLLTELRELVGAYPLRERLRGQLMRLLHLHGRRAEALIAFADLRRLLADELGTDPSAELVALHTALLRDEAAPPPPPAPGVGPGGDNLPSQLTSFVGRESELHRIGELLGSARLVTLHGPGGAGKTRLAIEAATRHGGEVCLVELAAVAPGADVAAAVLAALDLRDTALGGRVVPRDTADRLVAALAGWRLLLVLDNCEHLVADAARLAARLLGAAPLLRVLATSREPLGMPGEALCPVAGLPVPSAAVPPALAREYPAVRLFADRAAEVAPGFTVDADTVEPVMRICRTLDGLPLAIELAAARLRALPVAEVAARLDDRFRLLNRGSRVAEPRHQTLRAVVRWSWDLLDETERRLARRLSVFAGSADLAAVERVCAPLDADVVDVLSGLVDKSLVEAAGGRFRMLETVRAFAAEQLAEAGEAERLRDAHTAYFLDLARTGDARLRGPRQLEWLRRLDADRDDLHAALRQAVAAGDLGDALRLVAALSFYWWLRGLRGEGAAVAGQLVDRLDGPPPGLAEEYALCLLVASLGGATRRDVEPATAILWRLGRPPEYPFLLYLSGMVAGPPSPERQALLRAPDGWDRLLGSDPWTRALGSLGAGMMWLLGGRFDRARAELTIALDGFRALGERWGIILVLTSLVEVAYRAGEPTAAAGPLEQALRLADELGSTLDMAELLRTRADGRLGADDLTGAEDDYRRVVTFAQSAGAPELLAAAHLGLGEIARRRGDLTGARQLCEQALAECPAGWFGAEVVRLAALVTLGQTAEAAGDPATARIHYRQVLGATVGAWDPPLVTAALEGLAGPVLRRGADERAVVLLGALTTLLPGAVAAAHATPVAAVARDRLGDTAYERAFAQGAAMGRPEATALLDAADGVAAAPSAPGA</sequence>
<proteinExistence type="inferred from homology"/>
<evidence type="ECO:0000256" key="4">
    <source>
        <dbReference type="SAM" id="MobiDB-lite"/>
    </source>
</evidence>
<gene>
    <name evidence="6" type="ORF">GA0074695_3428</name>
</gene>
<dbReference type="Gene3D" id="3.40.50.300">
    <property type="entry name" value="P-loop containing nucleotide triphosphate hydrolases"/>
    <property type="match status" value="1"/>
</dbReference>
<reference evidence="7" key="1">
    <citation type="submission" date="2016-06" db="EMBL/GenBank/DDBJ databases">
        <authorList>
            <person name="Varghese N."/>
            <person name="Submissions Spin"/>
        </authorList>
    </citation>
    <scope>NUCLEOTIDE SEQUENCE [LARGE SCALE GENOMIC DNA]</scope>
    <source>
        <strain evidence="7">DSM 43909</strain>
    </source>
</reference>
<dbReference type="PANTHER" id="PTHR47691">
    <property type="entry name" value="REGULATOR-RELATED"/>
    <property type="match status" value="1"/>
</dbReference>
<dbReference type="Proteomes" id="UP000198242">
    <property type="component" value="Chromosome I"/>
</dbReference>
<evidence type="ECO:0000313" key="6">
    <source>
        <dbReference type="EMBL" id="SCF09429.1"/>
    </source>
</evidence>
<dbReference type="SMART" id="SM00028">
    <property type="entry name" value="TPR"/>
    <property type="match status" value="4"/>
</dbReference>